<accession>A0A0U5GVM9</accession>
<evidence type="ECO:0008006" key="6">
    <source>
        <dbReference type="Google" id="ProtNLM"/>
    </source>
</evidence>
<protein>
    <recommendedName>
        <fullName evidence="6">Beta-galactosidase</fullName>
    </recommendedName>
</protein>
<dbReference type="SUPFAM" id="SSF51445">
    <property type="entry name" value="(Trans)glycosidases"/>
    <property type="match status" value="1"/>
</dbReference>
<dbReference type="GO" id="GO:0004553">
    <property type="term" value="F:hydrolase activity, hydrolyzing O-glycosyl compounds"/>
    <property type="evidence" value="ECO:0007669"/>
    <property type="project" value="InterPro"/>
</dbReference>
<feature type="domain" description="Glycoside hydrolase 35 catalytic" evidence="2">
    <location>
        <begin position="26"/>
        <end position="217"/>
    </location>
</feature>
<evidence type="ECO:0000259" key="2">
    <source>
        <dbReference type="Pfam" id="PF01301"/>
    </source>
</evidence>
<organism evidence="4 5">
    <name type="scientific">Aspergillus calidoustus</name>
    <dbReference type="NCBI Taxonomy" id="454130"/>
    <lineage>
        <taxon>Eukaryota</taxon>
        <taxon>Fungi</taxon>
        <taxon>Dikarya</taxon>
        <taxon>Ascomycota</taxon>
        <taxon>Pezizomycotina</taxon>
        <taxon>Eurotiomycetes</taxon>
        <taxon>Eurotiomycetidae</taxon>
        <taxon>Eurotiales</taxon>
        <taxon>Aspergillaceae</taxon>
        <taxon>Aspergillus</taxon>
        <taxon>Aspergillus subgen. Nidulantes</taxon>
    </lineage>
</organism>
<comment type="similarity">
    <text evidence="1">Belongs to the glycosyl hydrolase 35 family.</text>
</comment>
<dbReference type="InterPro" id="IPR031330">
    <property type="entry name" value="Gly_Hdrlase_35_cat"/>
</dbReference>
<keyword evidence="5" id="KW-1185">Reference proteome</keyword>
<dbReference type="Gene3D" id="2.60.220.20">
    <property type="entry name" value="putative beta-Galactosidase from caulobacter crescentus"/>
    <property type="match status" value="1"/>
</dbReference>
<gene>
    <name evidence="4" type="ORF">ASPCAL09378</name>
</gene>
<dbReference type="PANTHER" id="PTHR23421">
    <property type="entry name" value="BETA-GALACTOSIDASE RELATED"/>
    <property type="match status" value="1"/>
</dbReference>
<reference evidence="5" key="1">
    <citation type="journal article" date="2016" name="Genome Announc.">
        <title>Draft genome sequences of fungus Aspergillus calidoustus.</title>
        <authorList>
            <person name="Horn F."/>
            <person name="Linde J."/>
            <person name="Mattern D.J."/>
            <person name="Walther G."/>
            <person name="Guthke R."/>
            <person name="Scherlach K."/>
            <person name="Martin K."/>
            <person name="Brakhage A.A."/>
            <person name="Petzke L."/>
            <person name="Valiante V."/>
        </authorList>
    </citation>
    <scope>NUCLEOTIDE SEQUENCE [LARGE SCALE GENOMIC DNA]</scope>
    <source>
        <strain evidence="5">SF006504</strain>
    </source>
</reference>
<feature type="domain" description="DUF5597" evidence="3">
    <location>
        <begin position="347"/>
        <end position="474"/>
    </location>
</feature>
<dbReference type="InterPro" id="IPR001944">
    <property type="entry name" value="Glycoside_Hdrlase_35"/>
</dbReference>
<evidence type="ECO:0000313" key="4">
    <source>
        <dbReference type="EMBL" id="CEN62747.1"/>
    </source>
</evidence>
<name>A0A0U5GVM9_ASPCI</name>
<dbReference type="InterPro" id="IPR040719">
    <property type="entry name" value="DUF5597"/>
</dbReference>
<proteinExistence type="inferred from homology"/>
<dbReference type="Gene3D" id="3.20.20.80">
    <property type="entry name" value="Glycosidases"/>
    <property type="match status" value="1"/>
</dbReference>
<dbReference type="Pfam" id="PF01301">
    <property type="entry name" value="Glyco_hydro_35"/>
    <property type="match status" value="1"/>
</dbReference>
<dbReference type="OrthoDB" id="1657402at2759"/>
<dbReference type="AlphaFoldDB" id="A0A0U5GVM9"/>
<evidence type="ECO:0000313" key="5">
    <source>
        <dbReference type="Proteomes" id="UP000054771"/>
    </source>
</evidence>
<evidence type="ECO:0000259" key="3">
    <source>
        <dbReference type="Pfam" id="PF18120"/>
    </source>
</evidence>
<dbReference type="STRING" id="454130.A0A0U5GVM9"/>
<dbReference type="GO" id="GO:0005975">
    <property type="term" value="P:carbohydrate metabolic process"/>
    <property type="evidence" value="ECO:0007669"/>
    <property type="project" value="InterPro"/>
</dbReference>
<dbReference type="Proteomes" id="UP000054771">
    <property type="component" value="Unassembled WGS sequence"/>
</dbReference>
<dbReference type="EMBL" id="CDMC01000007">
    <property type="protein sequence ID" value="CEN62747.1"/>
    <property type="molecule type" value="Genomic_DNA"/>
</dbReference>
<sequence>MPPLPSSIGLQAPQPPHLRKNARSSQLIVNGEPFLLLGAELHNSTLSNASFFSSLLPKLKAMNVNTILGAVSWAMIEPIEGEFDFVELDRCIVAAREQGFHLVLLWFGAYKNAMSVYAPDWVQRDNTRFPRMQLRQAGGVLKTVNVLQPFCDAAKNADARAFAALMRHVREFDSAYSTVIMVQVENEVGLMGDSRDGSSTATQLYQNRVPDGTSFTKSKAKQGHSRGRKRLVLGHYSWQDFGYIPPEVPLGDRPGEYPSGGPVGHNLDVYVYNAPDIQIYGPDIYLQKYEMVSECFRYGNMPLFVPEQRRDEYGARRIWPAYGTQLAIGCSPFGVDSLMPWETCPFTLHYKLLHDVRKYILEAQATSPDNIFGFYYDEEEHPLEKPWVKSFGDYEATVERVFSFGKKGQAAGMLIREPDGKFLAVGFGYQVVFQITNPSSVFTGVLCVEEMEAQEDGTLRRGRVFNGDETQHGKCLVMPPQEPDYGGFPIPFHIPARTMMARCTVFNLVEAEEST</sequence>
<dbReference type="InterPro" id="IPR017853">
    <property type="entry name" value="GH"/>
</dbReference>
<dbReference type="Pfam" id="PF18120">
    <property type="entry name" value="DUF5597"/>
    <property type="match status" value="1"/>
</dbReference>
<dbReference type="OMA" id="FTQNGRH"/>
<evidence type="ECO:0000256" key="1">
    <source>
        <dbReference type="ARBA" id="ARBA00009809"/>
    </source>
</evidence>